<dbReference type="KEGG" id="hla:Hlac_3531"/>
<keyword evidence="3" id="KW-0614">Plasmid</keyword>
<feature type="transmembrane region" description="Helical" evidence="1">
    <location>
        <begin position="209"/>
        <end position="229"/>
    </location>
</feature>
<proteinExistence type="predicted"/>
<dbReference type="Pfam" id="PF07690">
    <property type="entry name" value="MFS_1"/>
    <property type="match status" value="1"/>
</dbReference>
<dbReference type="AlphaFoldDB" id="B9LX47"/>
<evidence type="ECO:0000313" key="4">
    <source>
        <dbReference type="Proteomes" id="UP000000740"/>
    </source>
</evidence>
<evidence type="ECO:0000259" key="2">
    <source>
        <dbReference type="PROSITE" id="PS50850"/>
    </source>
</evidence>
<dbReference type="GO" id="GO:0005886">
    <property type="term" value="C:plasma membrane"/>
    <property type="evidence" value="ECO:0007669"/>
    <property type="project" value="TreeGrafter"/>
</dbReference>
<feature type="transmembrane region" description="Helical" evidence="1">
    <location>
        <begin position="310"/>
        <end position="334"/>
    </location>
</feature>
<feature type="transmembrane region" description="Helical" evidence="1">
    <location>
        <begin position="74"/>
        <end position="91"/>
    </location>
</feature>
<dbReference type="PANTHER" id="PTHR43129">
    <property type="entry name" value="FOSMIDOMYCIN RESISTANCE PROTEIN"/>
    <property type="match status" value="1"/>
</dbReference>
<keyword evidence="1" id="KW-0472">Membrane</keyword>
<dbReference type="eggNOG" id="arCOG00130">
    <property type="taxonomic scope" value="Archaea"/>
</dbReference>
<dbReference type="GeneID" id="7402374"/>
<geneLocation type="plasmid" evidence="3 4">
    <name>pHLAC01</name>
</geneLocation>
<dbReference type="SUPFAM" id="SSF103473">
    <property type="entry name" value="MFS general substrate transporter"/>
    <property type="match status" value="1"/>
</dbReference>
<dbReference type="EMBL" id="CP001367">
    <property type="protein sequence ID" value="ACM59038.1"/>
    <property type="molecule type" value="Genomic_DNA"/>
</dbReference>
<organism evidence="3 4">
    <name type="scientific">Halorubrum lacusprofundi (strain ATCC 49239 / DSM 5036 / JCM 8891 / ACAM 34)</name>
    <dbReference type="NCBI Taxonomy" id="416348"/>
    <lineage>
        <taxon>Archaea</taxon>
        <taxon>Methanobacteriati</taxon>
        <taxon>Methanobacteriota</taxon>
        <taxon>Stenosarchaea group</taxon>
        <taxon>Halobacteria</taxon>
        <taxon>Halobacteriales</taxon>
        <taxon>Haloferacaceae</taxon>
        <taxon>Halorubrum</taxon>
    </lineage>
</organism>
<dbReference type="Gene3D" id="1.20.1250.20">
    <property type="entry name" value="MFS general substrate transporter like domains"/>
    <property type="match status" value="1"/>
</dbReference>
<feature type="transmembrane region" description="Helical" evidence="1">
    <location>
        <begin position="12"/>
        <end position="34"/>
    </location>
</feature>
<feature type="transmembrane region" description="Helical" evidence="1">
    <location>
        <begin position="249"/>
        <end position="274"/>
    </location>
</feature>
<dbReference type="PROSITE" id="PS50850">
    <property type="entry name" value="MFS"/>
    <property type="match status" value="1"/>
</dbReference>
<sequence length="399" mass="41853">MQASDRQITSFTTLGHALFHTYELSIPLFIGLWITEFGLSAALTGLVVGAGYALIGIGAPVSGVLSDYFGSRRLILLSVLGMGGGFALLGAAQGPLSLAACVVLWGAFASLYHPAGLSLISRGASERGTVFAYHGAGGNIGTAAGPLCTALLLSVFHWRIAAVVLFVPAAVAAFVGMRISFDDIKSKDGDNPDSMRGAFTETLVDSRRLFTVGFSIAFITVLLYGTYYRGLLTFLPDILGNSSLDDLTILSYSLGPAEYIYTSMLTFGIAGQYAGGKLTDRIPSRTAFLGALSSLVVLALLFILVQGQGFVPLVLVSLALGFFVYATAPIYQVVIAEHVPSESHGLSYGFTYLAMFGIGALGATIAGTLLTYATTTILFVALAMLAATGCLCLLVLRWL</sequence>
<dbReference type="InterPro" id="IPR011701">
    <property type="entry name" value="MFS"/>
</dbReference>
<name>B9LX47_HALLT</name>
<feature type="transmembrane region" description="Helical" evidence="1">
    <location>
        <begin position="346"/>
        <end position="370"/>
    </location>
</feature>
<accession>B9LX47</accession>
<dbReference type="Proteomes" id="UP000000740">
    <property type="component" value="Plasmid pHLAC01"/>
</dbReference>
<feature type="transmembrane region" description="Helical" evidence="1">
    <location>
        <begin position="376"/>
        <end position="396"/>
    </location>
</feature>
<reference evidence="3 4" key="1">
    <citation type="journal article" date="2016" name="Stand. Genomic Sci.">
        <title>Complete genome sequence of the Antarctic Halorubrum lacusprofundi type strain ACAM 34.</title>
        <authorList>
            <person name="Anderson I.J."/>
            <person name="DasSarma P."/>
            <person name="Lucas S."/>
            <person name="Copeland A."/>
            <person name="Lapidus A."/>
            <person name="Del Rio T.G."/>
            <person name="Tice H."/>
            <person name="Dalin E."/>
            <person name="Bruce D.C."/>
            <person name="Goodwin L."/>
            <person name="Pitluck S."/>
            <person name="Sims D."/>
            <person name="Brettin T.S."/>
            <person name="Detter J.C."/>
            <person name="Han C.S."/>
            <person name="Larimer F."/>
            <person name="Hauser L."/>
            <person name="Land M."/>
            <person name="Ivanova N."/>
            <person name="Richardson P."/>
            <person name="Cavicchioli R."/>
            <person name="DasSarma S."/>
            <person name="Woese C.R."/>
            <person name="Kyrpides N.C."/>
        </authorList>
    </citation>
    <scope>NUCLEOTIDE SEQUENCE [LARGE SCALE GENOMIC DNA]</scope>
    <source>
        <strain evidence="4">ATCC 49239 / DSM 5036 / JCM 8891 / ACAM 34</strain>
    </source>
</reference>
<feature type="domain" description="Major facilitator superfamily (MFS) profile" evidence="2">
    <location>
        <begin position="8"/>
        <end position="399"/>
    </location>
</feature>
<dbReference type="HOGENOM" id="CLU_052485_0_0_2"/>
<gene>
    <name evidence="3" type="ordered locus">Hlac_3531</name>
</gene>
<dbReference type="RefSeq" id="WP_012660238.1">
    <property type="nucleotide sequence ID" value="NC_012030.1"/>
</dbReference>
<feature type="transmembrane region" description="Helical" evidence="1">
    <location>
        <begin position="286"/>
        <end position="304"/>
    </location>
</feature>
<feature type="transmembrane region" description="Helical" evidence="1">
    <location>
        <begin position="158"/>
        <end position="177"/>
    </location>
</feature>
<dbReference type="PANTHER" id="PTHR43129:SF1">
    <property type="entry name" value="FOSMIDOMYCIN RESISTANCE PROTEIN"/>
    <property type="match status" value="1"/>
</dbReference>
<evidence type="ECO:0000256" key="1">
    <source>
        <dbReference type="SAM" id="Phobius"/>
    </source>
</evidence>
<keyword evidence="1" id="KW-1133">Transmembrane helix</keyword>
<evidence type="ECO:0000313" key="3">
    <source>
        <dbReference type="EMBL" id="ACM59038.1"/>
    </source>
</evidence>
<dbReference type="InterPro" id="IPR036259">
    <property type="entry name" value="MFS_trans_sf"/>
</dbReference>
<dbReference type="InterPro" id="IPR020846">
    <property type="entry name" value="MFS_dom"/>
</dbReference>
<protein>
    <submittedName>
        <fullName evidence="3">Major facilitator superfamily MFS_1</fullName>
    </submittedName>
</protein>
<keyword evidence="4" id="KW-1185">Reference proteome</keyword>
<dbReference type="GO" id="GO:0022857">
    <property type="term" value="F:transmembrane transporter activity"/>
    <property type="evidence" value="ECO:0007669"/>
    <property type="project" value="InterPro"/>
</dbReference>
<keyword evidence="1" id="KW-0812">Transmembrane</keyword>
<feature type="transmembrane region" description="Helical" evidence="1">
    <location>
        <begin position="40"/>
        <end position="62"/>
    </location>
</feature>